<dbReference type="SUPFAM" id="SSF55347">
    <property type="entry name" value="Glyceraldehyde-3-phosphate dehydrogenase-like, C-terminal domain"/>
    <property type="match status" value="1"/>
</dbReference>
<reference evidence="5" key="1">
    <citation type="journal article" date="2023" name="Comput. Struct. Biotechnol. J.">
        <title>Discovery of a novel marine Bacteroidetes with a rich repertoire of carbohydrate-active enzymes.</title>
        <authorList>
            <person name="Chen B."/>
            <person name="Liu G."/>
            <person name="Chen Q."/>
            <person name="Wang H."/>
            <person name="Liu L."/>
            <person name="Tang K."/>
        </authorList>
    </citation>
    <scope>NUCLEOTIDE SEQUENCE</scope>
    <source>
        <strain evidence="5">TK19036</strain>
    </source>
</reference>
<sequence>MKPVSFGVLGVSGFFMKKIGIPTAKSPLIQWNGIASRSLERSQQAADTYNITNAYGSYEELLADDTIEAVYIPLPNHMHAEWIKKAADAGKHVLCEKPLALTADEAQEGIDYATSKGVKVMEAFMYRFHAQWKHVLELIRTKEVGTVQLVNTFFGFNNVDPNNIRNQSAKGGGALYDIGCYAVSASRFLMQSEPKRVVSQLTYHKDFETDILSSGILDFGNARAQFTVATQTFPYQRVDVHGSSGVISIDIPFNTPADVPVKVTVTTSVGTREVQLGPEDQYITEFEGFARAIREDTAVPTPPIDAIRNMKVLDALRESGQTNQWVSIS</sequence>
<dbReference type="GO" id="GO:0016491">
    <property type="term" value="F:oxidoreductase activity"/>
    <property type="evidence" value="ECO:0007669"/>
    <property type="project" value="UniProtKB-KW"/>
</dbReference>
<name>A0AA49GN96_9BACT</name>
<accession>A0AA49GN96</accession>
<evidence type="ECO:0000256" key="2">
    <source>
        <dbReference type="ARBA" id="ARBA00023002"/>
    </source>
</evidence>
<dbReference type="Gene3D" id="3.30.360.10">
    <property type="entry name" value="Dihydrodipicolinate Reductase, domain 2"/>
    <property type="match status" value="1"/>
</dbReference>
<dbReference type="SUPFAM" id="SSF51735">
    <property type="entry name" value="NAD(P)-binding Rossmann-fold domains"/>
    <property type="match status" value="1"/>
</dbReference>
<dbReference type="InterPro" id="IPR036291">
    <property type="entry name" value="NAD(P)-bd_dom_sf"/>
</dbReference>
<dbReference type="Gene3D" id="3.40.50.720">
    <property type="entry name" value="NAD(P)-binding Rossmann-like Domain"/>
    <property type="match status" value="1"/>
</dbReference>
<dbReference type="PANTHER" id="PTHR22604">
    <property type="entry name" value="OXIDOREDUCTASES"/>
    <property type="match status" value="1"/>
</dbReference>
<evidence type="ECO:0000313" key="5">
    <source>
        <dbReference type="EMBL" id="WKN36904.1"/>
    </source>
</evidence>
<dbReference type="GO" id="GO:0000166">
    <property type="term" value="F:nucleotide binding"/>
    <property type="evidence" value="ECO:0007669"/>
    <property type="project" value="InterPro"/>
</dbReference>
<dbReference type="EMBL" id="CP120682">
    <property type="protein sequence ID" value="WKN36904.1"/>
    <property type="molecule type" value="Genomic_DNA"/>
</dbReference>
<dbReference type="InterPro" id="IPR000683">
    <property type="entry name" value="Gfo/Idh/MocA-like_OxRdtase_N"/>
</dbReference>
<dbReference type="InterPro" id="IPR050984">
    <property type="entry name" value="Gfo/Idh/MocA_domain"/>
</dbReference>
<feature type="domain" description="Gfo/Idh/MocA-like oxidoreductase N-terminal" evidence="3">
    <location>
        <begin position="5"/>
        <end position="123"/>
    </location>
</feature>
<dbReference type="AlphaFoldDB" id="A0AA49GN96"/>
<gene>
    <name evidence="5" type="ORF">K4G66_31550</name>
</gene>
<dbReference type="InterPro" id="IPR055170">
    <property type="entry name" value="GFO_IDH_MocA-like_dom"/>
</dbReference>
<reference evidence="5" key="2">
    <citation type="journal article" date="2024" name="Antonie Van Leeuwenhoek">
        <title>Roseihalotalea indica gen. nov., sp. nov., a halophilic Bacteroidetes from mesopelagic Southwest Indian Ocean with higher carbohydrate metabolic potential.</title>
        <authorList>
            <person name="Chen B."/>
            <person name="Zhang M."/>
            <person name="Lin D."/>
            <person name="Ye J."/>
            <person name="Tang K."/>
        </authorList>
    </citation>
    <scope>NUCLEOTIDE SEQUENCE</scope>
    <source>
        <strain evidence="5">TK19036</strain>
    </source>
</reference>
<feature type="domain" description="GFO/IDH/MocA-like oxidoreductase" evidence="4">
    <location>
        <begin position="133"/>
        <end position="247"/>
    </location>
</feature>
<evidence type="ECO:0000256" key="1">
    <source>
        <dbReference type="ARBA" id="ARBA00010928"/>
    </source>
</evidence>
<keyword evidence="2" id="KW-0560">Oxidoreductase</keyword>
<dbReference type="Pfam" id="PF01408">
    <property type="entry name" value="GFO_IDH_MocA"/>
    <property type="match status" value="1"/>
</dbReference>
<protein>
    <submittedName>
        <fullName evidence="5">Gfo/Idh/MocA family oxidoreductase</fullName>
    </submittedName>
</protein>
<evidence type="ECO:0000259" key="4">
    <source>
        <dbReference type="Pfam" id="PF22725"/>
    </source>
</evidence>
<comment type="similarity">
    <text evidence="1">Belongs to the Gfo/Idh/MocA family.</text>
</comment>
<organism evidence="5">
    <name type="scientific">Roseihalotalea indica</name>
    <dbReference type="NCBI Taxonomy" id="2867963"/>
    <lineage>
        <taxon>Bacteria</taxon>
        <taxon>Pseudomonadati</taxon>
        <taxon>Bacteroidota</taxon>
        <taxon>Cytophagia</taxon>
        <taxon>Cytophagales</taxon>
        <taxon>Catalimonadaceae</taxon>
        <taxon>Roseihalotalea</taxon>
    </lineage>
</organism>
<evidence type="ECO:0000259" key="3">
    <source>
        <dbReference type="Pfam" id="PF01408"/>
    </source>
</evidence>
<proteinExistence type="inferred from homology"/>
<dbReference type="PANTHER" id="PTHR22604:SF105">
    <property type="entry name" value="TRANS-1,2-DIHYDROBENZENE-1,2-DIOL DEHYDROGENASE"/>
    <property type="match status" value="1"/>
</dbReference>
<dbReference type="Pfam" id="PF22725">
    <property type="entry name" value="GFO_IDH_MocA_C3"/>
    <property type="match status" value="1"/>
</dbReference>